<dbReference type="InterPro" id="IPR016152">
    <property type="entry name" value="PTrfase/Anion_transptr"/>
</dbReference>
<dbReference type="PROSITE" id="PS51372">
    <property type="entry name" value="PRD_2"/>
    <property type="match status" value="1"/>
</dbReference>
<dbReference type="EMBL" id="BKBO01000063">
    <property type="protein sequence ID" value="GEQ50564.1"/>
    <property type="molecule type" value="Genomic_DNA"/>
</dbReference>
<accession>A0AAN4UDR8</accession>
<dbReference type="SUPFAM" id="SSF63520">
    <property type="entry name" value="PTS-regulatory domain, PRD"/>
    <property type="match status" value="2"/>
</dbReference>
<feature type="domain" description="PTS EIIA type-2" evidence="5">
    <location>
        <begin position="493"/>
        <end position="630"/>
    </location>
</feature>
<reference evidence="8" key="1">
    <citation type="submission" date="2019-08" db="EMBL/GenBank/DDBJ databases">
        <authorList>
            <person name="Ishikawa M."/>
            <person name="Suzuki T."/>
            <person name="Matsutani M."/>
        </authorList>
    </citation>
    <scope>NUCLEOTIDE SEQUENCE</scope>
    <source>
        <strain evidence="8">7C1</strain>
        <strain evidence="7">8C4</strain>
    </source>
</reference>
<dbReference type="Pfam" id="PF08279">
    <property type="entry name" value="HTH_11"/>
    <property type="match status" value="1"/>
</dbReference>
<reference evidence="8" key="2">
    <citation type="journal article" date="2020" name="Int. Dairy J.">
        <title>Lactic acid bacterial diversity in Brie cheese focusing on salt concentration and pH of isolation medium and characterisation of halophilic and alkaliphilic lactic acid bacterial isolates.</title>
        <authorList>
            <person name="Unno R."/>
            <person name="Matsutani M."/>
            <person name="Suzuki T."/>
            <person name="Kodama K."/>
            <person name="Matsushita H."/>
            <person name="Yamasato K."/>
            <person name="Koizumi Y."/>
            <person name="Ishikawa M."/>
        </authorList>
    </citation>
    <scope>NUCLEOTIDE SEQUENCE</scope>
    <source>
        <strain evidence="8">7C1</strain>
        <strain evidence="7">8C4</strain>
    </source>
</reference>
<dbReference type="PANTHER" id="PTHR30185:SF12">
    <property type="entry name" value="TRANSCRIPTIONAL REGULATOR MANR"/>
    <property type="match status" value="1"/>
</dbReference>
<evidence type="ECO:0000313" key="10">
    <source>
        <dbReference type="Proteomes" id="UP000886607"/>
    </source>
</evidence>
<dbReference type="Gene3D" id="1.10.10.10">
    <property type="entry name" value="Winged helix-like DNA-binding domain superfamily/Winged helix DNA-binding domain"/>
    <property type="match status" value="2"/>
</dbReference>
<dbReference type="InterPro" id="IPR050661">
    <property type="entry name" value="BglG_antiterminators"/>
</dbReference>
<dbReference type="PANTHER" id="PTHR30185">
    <property type="entry name" value="CRYPTIC BETA-GLUCOSIDE BGL OPERON ANTITERMINATOR"/>
    <property type="match status" value="1"/>
</dbReference>
<sequence length="630" mass="73832">MQEKWIELLITLLKSSHAITGRSLSDTLNVSTRSIRNYVREVNRLTQDKIIEGSDIGYILVDETVATKLIRSSRNIHQDIPQNEYDRYVYIVKKLLRNESINAFDLADELFISYGTLKRTIQYTNKQLIRWDVEIKSVTDQLYLIGKETDKRKLFSYLIYRENTGNLINTAYLSESFGKEKTYKAQNVLDEVIDTYRLNINEFAYNNVLMHLLILISRIPSNNTDDSREETSLEITGYTKQLIRKIETSFQIKIDTNEQTEINILMKSSATEDQAGRESSNFSEKFTQQITQIISKVFQMYNINLKSEFFTQPFSIHIHHLIYRMENEYFLKNPIKTNIIDNFPLVYDIATYIAFQIKDIWQFNIPEDEIAFIALHIGTEIERQKNTTEKLKVLIIAPQYLEIDKKARSFLQENFSKDIIILNTIDSLNLVDNLSPYDLIFSTLTDENIGEIPARILQLEIFNLDKQKGQIQTTIDRVFKQKKKQQTREQFFTFFSTELFWINNDNISKDKILNIVSEQMRNLKAVNASFLDQIKERDTIGTTVFNNIAIVHPMDFSSPKTKIATVLSENGIKWNDSIAHIIFIISISKDHKDDFRDIYENLMEFLSEKNKLEFVIKSKDLNDFYNRLLS</sequence>
<evidence type="ECO:0000256" key="1">
    <source>
        <dbReference type="ARBA" id="ARBA00022737"/>
    </source>
</evidence>
<dbReference type="GO" id="GO:0006355">
    <property type="term" value="P:regulation of DNA-templated transcription"/>
    <property type="evidence" value="ECO:0007669"/>
    <property type="project" value="InterPro"/>
</dbReference>
<evidence type="ECO:0000313" key="7">
    <source>
        <dbReference type="EMBL" id="GEQ50564.1"/>
    </source>
</evidence>
<evidence type="ECO:0000259" key="6">
    <source>
        <dbReference type="PROSITE" id="PS51372"/>
    </source>
</evidence>
<dbReference type="Gene3D" id="3.40.930.10">
    <property type="entry name" value="Mannitol-specific EII, Chain A"/>
    <property type="match status" value="1"/>
</dbReference>
<dbReference type="EMBL" id="BKBQ01000063">
    <property type="protein sequence ID" value="GEQ55572.1"/>
    <property type="molecule type" value="Genomic_DNA"/>
</dbReference>
<evidence type="ECO:0000313" key="8">
    <source>
        <dbReference type="EMBL" id="GEQ55572.1"/>
    </source>
</evidence>
<dbReference type="Gene3D" id="1.10.1790.10">
    <property type="entry name" value="PRD domain"/>
    <property type="match status" value="1"/>
</dbReference>
<dbReference type="InterPro" id="IPR036634">
    <property type="entry name" value="PRD_sf"/>
</dbReference>
<keyword evidence="2" id="KW-0805">Transcription regulation</keyword>
<dbReference type="Proteomes" id="UP000886607">
    <property type="component" value="Unassembled WGS sequence"/>
</dbReference>
<dbReference type="AlphaFoldDB" id="A0AAN4UDR8"/>
<organism evidence="8 9">
    <name type="scientific">Tetragenococcus koreensis</name>
    <dbReference type="NCBI Taxonomy" id="290335"/>
    <lineage>
        <taxon>Bacteria</taxon>
        <taxon>Bacillati</taxon>
        <taxon>Bacillota</taxon>
        <taxon>Bacilli</taxon>
        <taxon>Lactobacillales</taxon>
        <taxon>Enterococcaceae</taxon>
        <taxon>Tetragenococcus</taxon>
    </lineage>
</organism>
<evidence type="ECO:0000256" key="3">
    <source>
        <dbReference type="ARBA" id="ARBA00023159"/>
    </source>
</evidence>
<dbReference type="InterPro" id="IPR013196">
    <property type="entry name" value="HTH_11"/>
</dbReference>
<dbReference type="SUPFAM" id="SSF55804">
    <property type="entry name" value="Phoshotransferase/anion transport protein"/>
    <property type="match status" value="1"/>
</dbReference>
<dbReference type="Proteomes" id="UP000886597">
    <property type="component" value="Unassembled WGS sequence"/>
</dbReference>
<dbReference type="Pfam" id="PF00359">
    <property type="entry name" value="PTS_EIIA_2"/>
    <property type="match status" value="1"/>
</dbReference>
<dbReference type="PROSITE" id="PS51094">
    <property type="entry name" value="PTS_EIIA_TYPE_2"/>
    <property type="match status" value="1"/>
</dbReference>
<evidence type="ECO:0000313" key="9">
    <source>
        <dbReference type="Proteomes" id="UP000886597"/>
    </source>
</evidence>
<keyword evidence="1" id="KW-0677">Repeat</keyword>
<feature type="domain" description="PRD" evidence="6">
    <location>
        <begin position="281"/>
        <end position="387"/>
    </location>
</feature>
<gene>
    <name evidence="8" type="primary">bglG_9</name>
    <name evidence="7" type="ORF">TK11N_24160</name>
    <name evidence="8" type="ORF">TK2N_24160</name>
</gene>
<comment type="caution">
    <text evidence="8">The sequence shown here is derived from an EMBL/GenBank/DDBJ whole genome shotgun (WGS) entry which is preliminary data.</text>
</comment>
<name>A0AAN4UDR8_9ENTE</name>
<evidence type="ECO:0000256" key="4">
    <source>
        <dbReference type="ARBA" id="ARBA00023163"/>
    </source>
</evidence>
<keyword evidence="10" id="KW-1185">Reference proteome</keyword>
<proteinExistence type="predicted"/>
<dbReference type="InterPro" id="IPR002178">
    <property type="entry name" value="PTS_EIIA_type-2_dom"/>
</dbReference>
<dbReference type="Pfam" id="PF05043">
    <property type="entry name" value="Mga"/>
    <property type="match status" value="1"/>
</dbReference>
<dbReference type="InterPro" id="IPR011608">
    <property type="entry name" value="PRD"/>
</dbReference>
<dbReference type="InterPro" id="IPR036388">
    <property type="entry name" value="WH-like_DNA-bd_sf"/>
</dbReference>
<dbReference type="Pfam" id="PF00874">
    <property type="entry name" value="PRD"/>
    <property type="match status" value="1"/>
</dbReference>
<evidence type="ECO:0000259" key="5">
    <source>
        <dbReference type="PROSITE" id="PS51094"/>
    </source>
</evidence>
<dbReference type="InterPro" id="IPR007737">
    <property type="entry name" value="Mga_HTH"/>
</dbReference>
<dbReference type="RefSeq" id="WP_202584542.1">
    <property type="nucleotide sequence ID" value="NZ_BKBO01000063.1"/>
</dbReference>
<evidence type="ECO:0000256" key="2">
    <source>
        <dbReference type="ARBA" id="ARBA00023015"/>
    </source>
</evidence>
<keyword evidence="3" id="KW-0010">Activator</keyword>
<keyword evidence="4" id="KW-0804">Transcription</keyword>
<protein>
    <submittedName>
        <fullName evidence="8">Transcriptional antiterminator</fullName>
    </submittedName>
</protein>